<dbReference type="GO" id="GO:0009228">
    <property type="term" value="P:thiamine biosynthetic process"/>
    <property type="evidence" value="ECO:0007669"/>
    <property type="project" value="UniProtKB-KW"/>
</dbReference>
<dbReference type="InterPro" id="IPR036206">
    <property type="entry name" value="ThiamineP_synth_sf"/>
</dbReference>
<gene>
    <name evidence="2" type="ORF">HDIA_3658</name>
</gene>
<dbReference type="CDD" id="cd00564">
    <property type="entry name" value="TMP_TenI"/>
    <property type="match status" value="1"/>
</dbReference>
<dbReference type="KEGG" id="hdi:HDIA_3658"/>
<dbReference type="SUPFAM" id="SSF51391">
    <property type="entry name" value="Thiamin phosphate synthase"/>
    <property type="match status" value="1"/>
</dbReference>
<feature type="domain" description="Thiamine phosphate synthase/TenI" evidence="1">
    <location>
        <begin position="19"/>
        <end position="199"/>
    </location>
</feature>
<dbReference type="RefSeq" id="WP_099557489.1">
    <property type="nucleotide sequence ID" value="NZ_LT960614.1"/>
</dbReference>
<dbReference type="Gene3D" id="3.20.20.70">
    <property type="entry name" value="Aldolase class I"/>
    <property type="match status" value="1"/>
</dbReference>
<evidence type="ECO:0000259" key="1">
    <source>
        <dbReference type="Pfam" id="PF02581"/>
    </source>
</evidence>
<accession>A0A2C9DAJ2</accession>
<evidence type="ECO:0000313" key="2">
    <source>
        <dbReference type="EMBL" id="SON57199.1"/>
    </source>
</evidence>
<dbReference type="Proteomes" id="UP000223606">
    <property type="component" value="Chromosome 1"/>
</dbReference>
<protein>
    <submittedName>
        <fullName evidence="2">Thiamine-phosphate pyrophosphorylase</fullName>
    </submittedName>
</protein>
<dbReference type="InterPro" id="IPR022998">
    <property type="entry name" value="ThiamineP_synth_TenI"/>
</dbReference>
<evidence type="ECO:0000313" key="3">
    <source>
        <dbReference type="Proteomes" id="UP000223606"/>
    </source>
</evidence>
<dbReference type="EMBL" id="LT960614">
    <property type="protein sequence ID" value="SON57199.1"/>
    <property type="molecule type" value="Genomic_DNA"/>
</dbReference>
<organism evidence="2 3">
    <name type="scientific">Hartmannibacter diazotrophicus</name>
    <dbReference type="NCBI Taxonomy" id="1482074"/>
    <lineage>
        <taxon>Bacteria</taxon>
        <taxon>Pseudomonadati</taxon>
        <taxon>Pseudomonadota</taxon>
        <taxon>Alphaproteobacteria</taxon>
        <taxon>Hyphomicrobiales</taxon>
        <taxon>Pleomorphomonadaceae</taxon>
        <taxon>Hartmannibacter</taxon>
    </lineage>
</organism>
<reference evidence="3" key="1">
    <citation type="submission" date="2017-09" db="EMBL/GenBank/DDBJ databases">
        <title>Genome sequence of Nannocystis excedens DSM 71.</title>
        <authorList>
            <person name="Blom J."/>
        </authorList>
    </citation>
    <scope>NUCLEOTIDE SEQUENCE [LARGE SCALE GENOMIC DNA]</scope>
    <source>
        <strain evidence="3">type strain: E19</strain>
    </source>
</reference>
<dbReference type="NCBIfam" id="NF005080">
    <property type="entry name" value="PRK06512.1"/>
    <property type="match status" value="1"/>
</dbReference>
<dbReference type="Pfam" id="PF02581">
    <property type="entry name" value="TMP-TENI"/>
    <property type="match status" value="1"/>
</dbReference>
<name>A0A2C9DAJ2_9HYPH</name>
<dbReference type="InterPro" id="IPR013785">
    <property type="entry name" value="Aldolase_TIM"/>
</dbReference>
<sequence length="227" mass="24117">MSQFDPTDPQGRLVNRSRLFLITPRHFELESFVPELEAALNGGDVASLLIATETTSEAALQRIAERLVPLAQAHDVAVLVRGDTRAMGRSQADGLHVDSGLADLTDAVERFQPRSIVGAGNIRTRDEAMAIGEAGADYLFFGLLDLAPEPTAHRKSLDFGRWWAGLFEPPCVVLAGTDLASVGEAAATGAEFVAVREAIWEHSGGAAEAIREANAVLDGVGGESVEE</sequence>
<keyword evidence="3" id="KW-1185">Reference proteome</keyword>
<proteinExistence type="predicted"/>
<dbReference type="AlphaFoldDB" id="A0A2C9DAJ2"/>
<dbReference type="OrthoDB" id="7159061at2"/>